<organism evidence="2 3">
    <name type="scientific">Athelia psychrophila</name>
    <dbReference type="NCBI Taxonomy" id="1759441"/>
    <lineage>
        <taxon>Eukaryota</taxon>
        <taxon>Fungi</taxon>
        <taxon>Dikarya</taxon>
        <taxon>Basidiomycota</taxon>
        <taxon>Agaricomycotina</taxon>
        <taxon>Agaricomycetes</taxon>
        <taxon>Agaricomycetidae</taxon>
        <taxon>Atheliales</taxon>
        <taxon>Atheliaceae</taxon>
        <taxon>Athelia</taxon>
    </lineage>
</organism>
<accession>A0A166BZF4</accession>
<dbReference type="InterPro" id="IPR011333">
    <property type="entry name" value="SKP1/BTB/POZ_sf"/>
</dbReference>
<dbReference type="EMBL" id="KV417637">
    <property type="protein sequence ID" value="KZP13135.1"/>
    <property type="molecule type" value="Genomic_DNA"/>
</dbReference>
<dbReference type="CDD" id="cd18186">
    <property type="entry name" value="BTB_POZ_ZBTB_KLHL-like"/>
    <property type="match status" value="1"/>
</dbReference>
<dbReference type="STRING" id="436010.A0A166BZF4"/>
<name>A0A166BZF4_9AGAM</name>
<feature type="non-terminal residue" evidence="2">
    <location>
        <position position="1"/>
    </location>
</feature>
<sequence length="347" mass="39133">DGNVILQAEGTQFKVHRGILAESSSVFKDMFGFPQPPEAYTEVVEGCPVVRVSDSAQDMKIVLQAIFQMKYVTGGDGLSLTVLSAFVTLGGKYDIRRLHMEGKRKLYQEFPTVLQEMDLIKSWSFVQTDKDHSTWIHLAQLARKERLLLILPYLLYRCIFYYSAMELLGGILNEDGSRSRLAAEDQLVCLAAHRPVFLAQAGTTFEWIYDLDTLSSKCINPATCDNFRLRLLVSFLPVPSVAGLTSWHADIYTEDLCTHCAEVAERRHEEGRQKFWEELPGLFGLPPWSELKEEEPLYVCLIRCPLLSNVSFSAIKILERRGDSGCASVCTQIHRPTAHGTLCHVVL</sequence>
<evidence type="ECO:0000313" key="2">
    <source>
        <dbReference type="EMBL" id="KZP13135.1"/>
    </source>
</evidence>
<evidence type="ECO:0000313" key="3">
    <source>
        <dbReference type="Proteomes" id="UP000076532"/>
    </source>
</evidence>
<proteinExistence type="predicted"/>
<dbReference type="SUPFAM" id="SSF54695">
    <property type="entry name" value="POZ domain"/>
    <property type="match status" value="1"/>
</dbReference>
<dbReference type="Proteomes" id="UP000076532">
    <property type="component" value="Unassembled WGS sequence"/>
</dbReference>
<dbReference type="OrthoDB" id="3027208at2759"/>
<keyword evidence="3" id="KW-1185">Reference proteome</keyword>
<protein>
    <recommendedName>
        <fullName evidence="1">BTB domain-containing protein</fullName>
    </recommendedName>
</protein>
<feature type="domain" description="BTB" evidence="1">
    <location>
        <begin position="2"/>
        <end position="31"/>
    </location>
</feature>
<dbReference type="Gene3D" id="3.30.710.10">
    <property type="entry name" value="Potassium Channel Kv1.1, Chain A"/>
    <property type="match status" value="1"/>
</dbReference>
<dbReference type="Pfam" id="PF00651">
    <property type="entry name" value="BTB"/>
    <property type="match status" value="1"/>
</dbReference>
<dbReference type="PROSITE" id="PS50097">
    <property type="entry name" value="BTB"/>
    <property type="match status" value="1"/>
</dbReference>
<evidence type="ECO:0000259" key="1">
    <source>
        <dbReference type="PROSITE" id="PS50097"/>
    </source>
</evidence>
<dbReference type="InterPro" id="IPR000210">
    <property type="entry name" value="BTB/POZ_dom"/>
</dbReference>
<reference evidence="2 3" key="1">
    <citation type="journal article" date="2016" name="Mol. Biol. Evol.">
        <title>Comparative Genomics of Early-Diverging Mushroom-Forming Fungi Provides Insights into the Origins of Lignocellulose Decay Capabilities.</title>
        <authorList>
            <person name="Nagy L.G."/>
            <person name="Riley R."/>
            <person name="Tritt A."/>
            <person name="Adam C."/>
            <person name="Daum C."/>
            <person name="Floudas D."/>
            <person name="Sun H."/>
            <person name="Yadav J.S."/>
            <person name="Pangilinan J."/>
            <person name="Larsson K.H."/>
            <person name="Matsuura K."/>
            <person name="Barry K."/>
            <person name="Labutti K."/>
            <person name="Kuo R."/>
            <person name="Ohm R.A."/>
            <person name="Bhattacharya S.S."/>
            <person name="Shirouzu T."/>
            <person name="Yoshinaga Y."/>
            <person name="Martin F.M."/>
            <person name="Grigoriev I.V."/>
            <person name="Hibbett D.S."/>
        </authorList>
    </citation>
    <scope>NUCLEOTIDE SEQUENCE [LARGE SCALE GENOMIC DNA]</scope>
    <source>
        <strain evidence="2 3">CBS 109695</strain>
    </source>
</reference>
<gene>
    <name evidence="2" type="ORF">FIBSPDRAFT_753926</name>
</gene>
<dbReference type="AlphaFoldDB" id="A0A166BZF4"/>